<reference evidence="3" key="1">
    <citation type="submission" date="2013-03" db="EMBL/GenBank/DDBJ databases">
        <title>Draft genome sequence of Bacillus firmus DS1.</title>
        <authorList>
            <person name="Peng D."/>
            <person name="Zhu L."/>
            <person name="Sun M."/>
        </authorList>
    </citation>
    <scope>NUCLEOTIDE SEQUENCE [LARGE SCALE GENOMIC DNA]</scope>
    <source>
        <strain evidence="3">DS1</strain>
    </source>
</reference>
<evidence type="ECO:0000313" key="3">
    <source>
        <dbReference type="Proteomes" id="UP000019270"/>
    </source>
</evidence>
<comment type="caution">
    <text evidence="2">The sequence shown here is derived from an EMBL/GenBank/DDBJ whole genome shotgun (WGS) entry which is preliminary data.</text>
</comment>
<accession>W7LB41</accession>
<sequence length="536" mass="63232">MAIALKNLRVACILDEFSYECFRPECNLIKIGPNDWMDIFTKERPDLLFVESAWQGNDQQWTGRVGYYHEDKEKPLRKLLHWCKQNHIPTVFWNKEDPVHFNRFINHAKYFDYIYTTDENSKIKYQEKVHNTPIDVLPFAAQPKIHNPIRVKNYKNRNICFSGSYYGTQHPERTKDMNVLLDVSTKYGLDIYDRNYFVKSTNYRFPPKYKRFIAGNLPYKKLVDVSKEYKVCINVNSVKNSPSMCSRRIFELLGSGIKVVSNASPAIERWFMNIVSVAEERRNINTILNKAINNTWWREQKELQGIRKIYDQHTYGHRLYKIAKNCGISVITPYNHKVQVISYANNLEQIDTVYKYFNSQDYSNKTLTVFVGDSFTNSMIKIANKTFACNIIRITNRKGKISDLVDRYDYITYLDPGNYYGPYFLTDLLIGAIYSNATIVGKGSYFQFYDKTGQIDLMNSRFKYSYTSKVLNVAAIIHHSVIEQYQTRLMDLFNKDIFHRKFRKTAKFSIDPYNFIKNDRLPVPNKMNRHKRIVSI</sequence>
<dbReference type="Pfam" id="PF13524">
    <property type="entry name" value="Glyco_trans_1_2"/>
    <property type="match status" value="1"/>
</dbReference>
<protein>
    <recommendedName>
        <fullName evidence="1">Spore protein YkvP/CgeB glycosyl transferase-like domain-containing protein</fullName>
    </recommendedName>
</protein>
<proteinExistence type="predicted"/>
<dbReference type="EMBL" id="APVL01000022">
    <property type="protein sequence ID" value="EWG09049.1"/>
    <property type="molecule type" value="Genomic_DNA"/>
</dbReference>
<gene>
    <name evidence="2" type="ORF">PBF_20843</name>
</gene>
<reference evidence="2 3" key="2">
    <citation type="journal article" date="2016" name="Sci. Rep.">
        <title>A novel serine protease, Sep1, from Bacillus firmus DS-1 has nematicidal activity and degrades multiple intestinal-associated nematode proteins.</title>
        <authorList>
            <person name="Geng C."/>
            <person name="Nie X."/>
            <person name="Tang Z."/>
            <person name="Zhang Y."/>
            <person name="Lin J."/>
            <person name="Sun M."/>
            <person name="Peng D."/>
        </authorList>
    </citation>
    <scope>NUCLEOTIDE SEQUENCE [LARGE SCALE GENOMIC DNA]</scope>
    <source>
        <strain evidence="2 3">DS1</strain>
    </source>
</reference>
<dbReference type="Proteomes" id="UP000019270">
    <property type="component" value="Unassembled WGS sequence"/>
</dbReference>
<organism evidence="2 3">
    <name type="scientific">Cytobacillus firmus DS1</name>
    <dbReference type="NCBI Taxonomy" id="1307436"/>
    <lineage>
        <taxon>Bacteria</taxon>
        <taxon>Bacillati</taxon>
        <taxon>Bacillota</taxon>
        <taxon>Bacilli</taxon>
        <taxon>Bacillales</taxon>
        <taxon>Bacillaceae</taxon>
        <taxon>Cytobacillus</taxon>
    </lineage>
</organism>
<name>W7LB41_CYTFI</name>
<dbReference type="AlphaFoldDB" id="W7LB41"/>
<dbReference type="OrthoDB" id="7019976at2"/>
<evidence type="ECO:0000259" key="1">
    <source>
        <dbReference type="Pfam" id="PF13524"/>
    </source>
</evidence>
<dbReference type="PATRIC" id="fig|1307436.3.peg.4452"/>
<evidence type="ECO:0000313" key="2">
    <source>
        <dbReference type="EMBL" id="EWG09049.1"/>
    </source>
</evidence>
<feature type="domain" description="Spore protein YkvP/CgeB glycosyl transferase-like" evidence="1">
    <location>
        <begin position="212"/>
        <end position="322"/>
    </location>
</feature>
<dbReference type="RefSeq" id="WP_051488963.1">
    <property type="nucleotide sequence ID" value="NZ_APVL01000022.1"/>
</dbReference>
<dbReference type="eggNOG" id="COG4641">
    <property type="taxonomic scope" value="Bacteria"/>
</dbReference>
<dbReference type="InterPro" id="IPR055259">
    <property type="entry name" value="YkvP/CgeB_Glyco_trans-like"/>
</dbReference>